<dbReference type="EMBL" id="JAFCMP010000535">
    <property type="protein sequence ID" value="KAG5176649.1"/>
    <property type="molecule type" value="Genomic_DNA"/>
</dbReference>
<dbReference type="SUPFAM" id="SSF52540">
    <property type="entry name" value="P-loop containing nucleoside triphosphate hydrolases"/>
    <property type="match status" value="1"/>
</dbReference>
<dbReference type="OrthoDB" id="104224at2759"/>
<proteinExistence type="predicted"/>
<dbReference type="PANTHER" id="PTHR33129">
    <property type="entry name" value="PROTEIN KINASE DOMAIN-CONTAINING PROTEIN-RELATED"/>
    <property type="match status" value="1"/>
</dbReference>
<feature type="region of interest" description="Disordered" evidence="2">
    <location>
        <begin position="765"/>
        <end position="800"/>
    </location>
</feature>
<keyword evidence="5" id="KW-1185">Reference proteome</keyword>
<dbReference type="PANTHER" id="PTHR33129:SF1">
    <property type="entry name" value="ATP-BINDING PROTEIN"/>
    <property type="match status" value="1"/>
</dbReference>
<gene>
    <name evidence="4" type="ORF">JKP88DRAFT_265378</name>
</gene>
<dbReference type="InterPro" id="IPR052980">
    <property type="entry name" value="Crinkler_effector"/>
</dbReference>
<evidence type="ECO:0000256" key="1">
    <source>
        <dbReference type="SAM" id="Coils"/>
    </source>
</evidence>
<feature type="chain" id="PRO_5032752859" evidence="3">
    <location>
        <begin position="19"/>
        <end position="1002"/>
    </location>
</feature>
<keyword evidence="3" id="KW-0732">Signal</keyword>
<feature type="compositionally biased region" description="Basic and acidic residues" evidence="2">
    <location>
        <begin position="780"/>
        <end position="792"/>
    </location>
</feature>
<accession>A0A836C8L7</accession>
<evidence type="ECO:0000313" key="4">
    <source>
        <dbReference type="EMBL" id="KAG5176649.1"/>
    </source>
</evidence>
<comment type="caution">
    <text evidence="4">The sequence shown here is derived from an EMBL/GenBank/DDBJ whole genome shotgun (WGS) entry which is preliminary data.</text>
</comment>
<feature type="signal peptide" evidence="3">
    <location>
        <begin position="1"/>
        <end position="18"/>
    </location>
</feature>
<sequence length="1002" mass="110887">MRLLLVLTLAACAGGSLGFVAPGSCLLPCARNSSGVKDQLLLLLPVSISTQRQQDRQQLPVSIRSRCRQRRADLLQVAASTNDGDADEVEVINKKIAKAEKKEADLEKELRKVEKSITADGGEYLGITDKDELRVERRTLLRQLEQVREDKKQLRDKEAVLLATSGNDGDRGEKVSSGVQKDYTPAPESMQKFWKHLREASFQDGFLRLSHDTYFLGNTDYGDKLMYRKEWYRKLEEEVDNHFHAGGIGMAIIGNPGIGKSVFGYMLMYRWAMQEDKEVIVRKFGLEGNAPFLFRADGVYRLSEAAFLDKLRQSNVMYLVDGLDPGAQGLPTSGPKGAKIVLVTSPRHERYHVIAIAMQESFKGKGFIRRYMDVWDEQELIECRSALYPDMPEDEMFERFRRWGGLPRYVLDKLDAADQKLLDAALKSVTVETIMRTADSDIGIEHKATSRALHLRVDITDPTEAVLDWGSRYICKEVTERAAREQRQALMAFLEPIATGKQAGFRSVRGGMWEIWAIIKLREGDTTRVRKRKGPGDPFAEAVTHKVPASQSTLVFGDLQHVKTQPAGVFCQPSSLRFVAVDVLSKPCWLYQVTVNPDKTTVIASGLLDAINALGCAIQDAVLIIVVPPALFQKFKPLTVVQSRDPKKQVDDDTLASLQRAALSCLFVRCASIFGHPTACKWHTCGQRKQRAKGVPCIAKLEPMHKHHNRGSKTIGTQPQCIGLVDQEPTGAIPRSPWHLCLMLPQFEVATAQAQPNINISIHGGVGGGVAQPPPGYGGESRHTGNGGDDRGGGGSGSRGGDYMMGFQAAQAVPSCSFCAGTVKLTGSTTLMQQLEQTLGPIKELMLRRELTEQRICDETSNAQVQGAMRRELDLVKSLITQQERAAHKDYVPSCELSRMEQVHEAMLKAQFGDMCADIGDVAALASPLKPMEVNGVTEKCRRKDREALLLKVLSDIDKGQLELPHALNIVYVGYNMQDGLPTVCKDQDYSAQMRGSIVLAV</sequence>
<dbReference type="AlphaFoldDB" id="A0A836C8L7"/>
<dbReference type="InterPro" id="IPR027417">
    <property type="entry name" value="P-loop_NTPase"/>
</dbReference>
<keyword evidence="1" id="KW-0175">Coiled coil</keyword>
<dbReference type="Proteomes" id="UP000664859">
    <property type="component" value="Unassembled WGS sequence"/>
</dbReference>
<organism evidence="4 5">
    <name type="scientific">Tribonema minus</name>
    <dbReference type="NCBI Taxonomy" id="303371"/>
    <lineage>
        <taxon>Eukaryota</taxon>
        <taxon>Sar</taxon>
        <taxon>Stramenopiles</taxon>
        <taxon>Ochrophyta</taxon>
        <taxon>PX clade</taxon>
        <taxon>Xanthophyceae</taxon>
        <taxon>Tribonematales</taxon>
        <taxon>Tribonemataceae</taxon>
        <taxon>Tribonema</taxon>
    </lineage>
</organism>
<evidence type="ECO:0000313" key="5">
    <source>
        <dbReference type="Proteomes" id="UP000664859"/>
    </source>
</evidence>
<protein>
    <submittedName>
        <fullName evidence="4">Uncharacterized protein</fullName>
    </submittedName>
</protein>
<name>A0A836C8L7_9STRA</name>
<evidence type="ECO:0000256" key="3">
    <source>
        <dbReference type="SAM" id="SignalP"/>
    </source>
</evidence>
<evidence type="ECO:0000256" key="2">
    <source>
        <dbReference type="SAM" id="MobiDB-lite"/>
    </source>
</evidence>
<reference evidence="4" key="1">
    <citation type="submission" date="2021-02" db="EMBL/GenBank/DDBJ databases">
        <title>First Annotated Genome of the Yellow-green Alga Tribonema minus.</title>
        <authorList>
            <person name="Mahan K.M."/>
        </authorList>
    </citation>
    <scope>NUCLEOTIDE SEQUENCE</scope>
    <source>
        <strain evidence="4">UTEX B ZZ1240</strain>
    </source>
</reference>
<feature type="coiled-coil region" evidence="1">
    <location>
        <begin position="89"/>
        <end position="164"/>
    </location>
</feature>